<evidence type="ECO:0000256" key="7">
    <source>
        <dbReference type="ARBA" id="ARBA00023004"/>
    </source>
</evidence>
<comment type="similarity">
    <text evidence="2">Belongs to the PhyH family.</text>
</comment>
<dbReference type="Proteomes" id="UP000030151">
    <property type="component" value="Unassembled WGS sequence"/>
</dbReference>
<evidence type="ECO:0000313" key="8">
    <source>
        <dbReference type="EMBL" id="EXU97978.1"/>
    </source>
</evidence>
<dbReference type="GO" id="GO:0051213">
    <property type="term" value="F:dioxygenase activity"/>
    <property type="evidence" value="ECO:0007669"/>
    <property type="project" value="UniProtKB-KW"/>
</dbReference>
<dbReference type="SMR" id="A0A014MZW5"/>
<comment type="subunit">
    <text evidence="3">Homodimer.</text>
</comment>
<keyword evidence="7" id="KW-0408">Iron</keyword>
<evidence type="ECO:0000256" key="1">
    <source>
        <dbReference type="ARBA" id="ARBA00001962"/>
    </source>
</evidence>
<dbReference type="Gene3D" id="2.60.120.620">
    <property type="entry name" value="q2cbj1_9rhob like domain"/>
    <property type="match status" value="1"/>
</dbReference>
<keyword evidence="5 8" id="KW-0223">Dioxygenase</keyword>
<keyword evidence="6" id="KW-0560">Oxidoreductase</keyword>
<protein>
    <submittedName>
        <fullName evidence="8">Phytanoyl-CoA dioxygenase</fullName>
    </submittedName>
</protein>
<dbReference type="InterPro" id="IPR008775">
    <property type="entry name" value="Phytyl_CoA_dOase-like"/>
</dbReference>
<dbReference type="OrthoDB" id="445007at2759"/>
<name>A0A014MZW5_9HYPO</name>
<dbReference type="eggNOG" id="ENOG502RUKM">
    <property type="taxonomic scope" value="Eukaryota"/>
</dbReference>
<evidence type="ECO:0000256" key="4">
    <source>
        <dbReference type="ARBA" id="ARBA00022723"/>
    </source>
</evidence>
<dbReference type="Pfam" id="PF05721">
    <property type="entry name" value="PhyH"/>
    <property type="match status" value="1"/>
</dbReference>
<dbReference type="HOGENOM" id="CLU_047725_0_0_1"/>
<evidence type="ECO:0000256" key="3">
    <source>
        <dbReference type="ARBA" id="ARBA00011738"/>
    </source>
</evidence>
<comment type="caution">
    <text evidence="8">The sequence shown here is derived from an EMBL/GenBank/DDBJ whole genome shotgun (WGS) entry which is preliminary data.</text>
</comment>
<dbReference type="AlphaFoldDB" id="A0A014MZW5"/>
<gene>
    <name evidence="8" type="ORF">X797_008977</name>
</gene>
<accession>A0A014MZW5</accession>
<keyword evidence="4" id="KW-0479">Metal-binding</keyword>
<evidence type="ECO:0000256" key="2">
    <source>
        <dbReference type="ARBA" id="ARBA00005830"/>
    </source>
</evidence>
<proteinExistence type="inferred from homology"/>
<dbReference type="PANTHER" id="PTHR20883">
    <property type="entry name" value="PHYTANOYL-COA DIOXYGENASE DOMAIN CONTAINING 1"/>
    <property type="match status" value="1"/>
</dbReference>
<evidence type="ECO:0000313" key="9">
    <source>
        <dbReference type="Proteomes" id="UP000030151"/>
    </source>
</evidence>
<dbReference type="GO" id="GO:0046872">
    <property type="term" value="F:metal ion binding"/>
    <property type="evidence" value="ECO:0007669"/>
    <property type="project" value="UniProtKB-KW"/>
</dbReference>
<sequence>MGAFPPPIDPSYIPSVSLTRLPATAPTADIIATLERDGALILVDLVSPQDVAAINAEIEPYIQKARAESHEAYDLIPKQTIMVPGVVGKSPTMARMAELDVIDTLRTRVLQRKCTATWEDRTEDFSIDPLLNSSLTYHISYGGPRQRLHRDDMIHGIYHRGGEYRLSDETMLGFMIAGSKTTRENGATMAIPGSHKWDHARVPRVDEVCFAEMEPGSALVFLGTVYHGAGHNSVPDQVRKIYGLFFIPGTLRPEENQFLAIPRSKVLGMSDKMLSLLGYKKPGTWLGIVNNGDPAENLAEVLGMANS</sequence>
<dbReference type="SUPFAM" id="SSF51197">
    <property type="entry name" value="Clavaminate synthase-like"/>
    <property type="match status" value="1"/>
</dbReference>
<evidence type="ECO:0000256" key="6">
    <source>
        <dbReference type="ARBA" id="ARBA00023002"/>
    </source>
</evidence>
<dbReference type="PANTHER" id="PTHR20883:SF45">
    <property type="entry name" value="PHYTANOYL-COA DIOXYGENASE FAMILY PROTEIN"/>
    <property type="match status" value="1"/>
</dbReference>
<comment type="cofactor">
    <cofactor evidence="1">
        <name>Fe cation</name>
        <dbReference type="ChEBI" id="CHEBI:24875"/>
    </cofactor>
</comment>
<dbReference type="EMBL" id="JELW01000031">
    <property type="protein sequence ID" value="EXU97978.1"/>
    <property type="molecule type" value="Genomic_DNA"/>
</dbReference>
<reference evidence="8 9" key="1">
    <citation type="submission" date="2014-02" db="EMBL/GenBank/DDBJ databases">
        <title>The genome sequence of the entomopathogenic fungus Metarhizium robertsii ARSEF 2575.</title>
        <authorList>
            <person name="Giuliano Garisto Donzelli B."/>
            <person name="Roe B.A."/>
            <person name="Macmil S.L."/>
            <person name="Krasnoff S.B."/>
            <person name="Gibson D.M."/>
        </authorList>
    </citation>
    <scope>NUCLEOTIDE SEQUENCE [LARGE SCALE GENOMIC DNA]</scope>
    <source>
        <strain evidence="8 9">ARSEF 2575</strain>
    </source>
</reference>
<organism evidence="8 9">
    <name type="scientific">Metarhizium robertsii</name>
    <dbReference type="NCBI Taxonomy" id="568076"/>
    <lineage>
        <taxon>Eukaryota</taxon>
        <taxon>Fungi</taxon>
        <taxon>Dikarya</taxon>
        <taxon>Ascomycota</taxon>
        <taxon>Pezizomycotina</taxon>
        <taxon>Sordariomycetes</taxon>
        <taxon>Hypocreomycetidae</taxon>
        <taxon>Hypocreales</taxon>
        <taxon>Clavicipitaceae</taxon>
        <taxon>Metarhizium</taxon>
    </lineage>
</organism>
<evidence type="ECO:0000256" key="5">
    <source>
        <dbReference type="ARBA" id="ARBA00022964"/>
    </source>
</evidence>